<keyword evidence="1 3" id="KW-0963">Cytoplasm</keyword>
<name>A0A0F3KRK6_9GAMM</name>
<dbReference type="GO" id="GO:0070930">
    <property type="term" value="P:trans-translation-dependent protein tagging"/>
    <property type="evidence" value="ECO:0007669"/>
    <property type="project" value="TreeGrafter"/>
</dbReference>
<dbReference type="GO" id="GO:0070929">
    <property type="term" value="P:trans-translation"/>
    <property type="evidence" value="ECO:0007669"/>
    <property type="project" value="UniProtKB-UniRule"/>
</dbReference>
<evidence type="ECO:0000256" key="3">
    <source>
        <dbReference type="HAMAP-Rule" id="MF_00023"/>
    </source>
</evidence>
<dbReference type="CDD" id="cd09294">
    <property type="entry name" value="SmpB"/>
    <property type="match status" value="1"/>
</dbReference>
<dbReference type="RefSeq" id="WP_045829546.1">
    <property type="nucleotide sequence ID" value="NZ_JZRB01000021.1"/>
</dbReference>
<gene>
    <name evidence="3 5" type="primary">smpB</name>
    <name evidence="5" type="ORF">VI08_10585</name>
</gene>
<dbReference type="GO" id="GO:0005829">
    <property type="term" value="C:cytosol"/>
    <property type="evidence" value="ECO:0007669"/>
    <property type="project" value="TreeGrafter"/>
</dbReference>
<dbReference type="EMBL" id="JZRB01000021">
    <property type="protein sequence ID" value="KJV33801.1"/>
    <property type="molecule type" value="Genomic_DNA"/>
</dbReference>
<dbReference type="Pfam" id="PF01668">
    <property type="entry name" value="SmpB"/>
    <property type="match status" value="1"/>
</dbReference>
<dbReference type="Proteomes" id="UP000033651">
    <property type="component" value="Unassembled WGS sequence"/>
</dbReference>
<dbReference type="PATRIC" id="fig|345309.4.peg.1455"/>
<dbReference type="PANTHER" id="PTHR30308">
    <property type="entry name" value="TMRNA-BINDING COMPONENT OF TRANS-TRANSLATION TAGGING COMPLEX"/>
    <property type="match status" value="1"/>
</dbReference>
<dbReference type="GO" id="GO:0003723">
    <property type="term" value="F:RNA binding"/>
    <property type="evidence" value="ECO:0007669"/>
    <property type="project" value="UniProtKB-UniRule"/>
</dbReference>
<comment type="similarity">
    <text evidence="3">Belongs to the SmpB family.</text>
</comment>
<evidence type="ECO:0000313" key="5">
    <source>
        <dbReference type="EMBL" id="KJV33801.1"/>
    </source>
</evidence>
<comment type="caution">
    <text evidence="5">The sequence shown here is derived from an EMBL/GenBank/DDBJ whole genome shotgun (WGS) entry which is preliminary data.</text>
</comment>
<accession>A0A0F3KRK6</accession>
<evidence type="ECO:0000256" key="4">
    <source>
        <dbReference type="SAM" id="MobiDB-lite"/>
    </source>
</evidence>
<evidence type="ECO:0000256" key="1">
    <source>
        <dbReference type="ARBA" id="ARBA00022490"/>
    </source>
</evidence>
<dbReference type="SUPFAM" id="SSF74982">
    <property type="entry name" value="Small protein B (SmpB)"/>
    <property type="match status" value="1"/>
</dbReference>
<dbReference type="InterPro" id="IPR023620">
    <property type="entry name" value="SmpB"/>
</dbReference>
<organism evidence="5 6">
    <name type="scientific">Luteibacter yeojuensis</name>
    <dbReference type="NCBI Taxonomy" id="345309"/>
    <lineage>
        <taxon>Bacteria</taxon>
        <taxon>Pseudomonadati</taxon>
        <taxon>Pseudomonadota</taxon>
        <taxon>Gammaproteobacteria</taxon>
        <taxon>Lysobacterales</taxon>
        <taxon>Rhodanobacteraceae</taxon>
        <taxon>Luteibacter</taxon>
    </lineage>
</organism>
<dbReference type="NCBIfam" id="NF003843">
    <property type="entry name" value="PRK05422.1"/>
    <property type="match status" value="1"/>
</dbReference>
<keyword evidence="2 3" id="KW-0694">RNA-binding</keyword>
<dbReference type="Gene3D" id="2.40.280.10">
    <property type="match status" value="1"/>
</dbReference>
<reference evidence="5 6" key="1">
    <citation type="submission" date="2015-03" db="EMBL/GenBank/DDBJ databases">
        <title>Draft genome sequence of Luteibacter yeojuensis strain SU11.</title>
        <authorList>
            <person name="Sulaiman J."/>
            <person name="Priya K."/>
            <person name="Chan K.-G."/>
        </authorList>
    </citation>
    <scope>NUCLEOTIDE SEQUENCE [LARGE SCALE GENOMIC DNA]</scope>
    <source>
        <strain evidence="5 6">SU11</strain>
    </source>
</reference>
<dbReference type="InterPro" id="IPR000037">
    <property type="entry name" value="SsrA-bd_prot"/>
</dbReference>
<dbReference type="PROSITE" id="PS01317">
    <property type="entry name" value="SSRP"/>
    <property type="match status" value="1"/>
</dbReference>
<dbReference type="AlphaFoldDB" id="A0A0F3KRK6"/>
<keyword evidence="6" id="KW-1185">Reference proteome</keyword>
<feature type="compositionally biased region" description="Basic and acidic residues" evidence="4">
    <location>
        <begin position="138"/>
        <end position="157"/>
    </location>
</feature>
<protein>
    <recommendedName>
        <fullName evidence="3">SsrA-binding protein</fullName>
    </recommendedName>
    <alternativeName>
        <fullName evidence="3">Small protein B</fullName>
    </alternativeName>
</protein>
<dbReference type="OrthoDB" id="9805462at2"/>
<proteinExistence type="inferred from homology"/>
<dbReference type="PANTHER" id="PTHR30308:SF2">
    <property type="entry name" value="SSRA-BINDING PROTEIN"/>
    <property type="match status" value="1"/>
</dbReference>
<sequence length="166" mass="18959">MAKAKAKDTEKEGRGTIALNKRARHEYHIDQRFECGMALQGWELKSLRAGRINFGEGCYAIIEHGEVFLVGAQIPPLISASTHVVANDRRTRKLLLHREEIDRLVGAVERKGYTLVPTAMYWKNNKVKCEIGLAKGKQDHDKRAADKEREWAVDKQRVMRSHNRLG</sequence>
<evidence type="ECO:0000256" key="2">
    <source>
        <dbReference type="ARBA" id="ARBA00022884"/>
    </source>
</evidence>
<dbReference type="InterPro" id="IPR020081">
    <property type="entry name" value="SsrA-bd_prot_CS"/>
</dbReference>
<dbReference type="NCBIfam" id="TIGR00086">
    <property type="entry name" value="smpB"/>
    <property type="match status" value="1"/>
</dbReference>
<dbReference type="HAMAP" id="MF_00023">
    <property type="entry name" value="SmpB"/>
    <property type="match status" value="1"/>
</dbReference>
<feature type="region of interest" description="Disordered" evidence="4">
    <location>
        <begin position="138"/>
        <end position="166"/>
    </location>
</feature>
<comment type="function">
    <text evidence="3">Required for rescue of stalled ribosomes mediated by trans-translation. Binds to transfer-messenger RNA (tmRNA), required for stable association of tmRNA with ribosomes. tmRNA and SmpB together mimic tRNA shape, replacing the anticodon stem-loop with SmpB. tmRNA is encoded by the ssrA gene; the 2 termini fold to resemble tRNA(Ala) and it encodes a 'tag peptide', a short internal open reading frame. During trans-translation Ala-aminoacylated tmRNA acts like a tRNA, entering the A-site of stalled ribosomes, displacing the stalled mRNA. The ribosome then switches to translate the ORF on the tmRNA; the nascent peptide is terminated with the 'tag peptide' encoded by the tmRNA and targeted for degradation. The ribosome is freed to recommence translation, which seems to be the essential function of trans-translation.</text>
</comment>
<evidence type="ECO:0000313" key="6">
    <source>
        <dbReference type="Proteomes" id="UP000033651"/>
    </source>
</evidence>
<comment type="subcellular location">
    <subcellularLocation>
        <location evidence="3">Cytoplasm</location>
    </subcellularLocation>
    <text evidence="3">The tmRNA-SmpB complex associates with stalled 70S ribosomes.</text>
</comment>